<evidence type="ECO:0000256" key="1">
    <source>
        <dbReference type="SAM" id="SignalP"/>
    </source>
</evidence>
<evidence type="ECO:0000313" key="3">
    <source>
        <dbReference type="Proteomes" id="UP000277580"/>
    </source>
</evidence>
<feature type="chain" id="PRO_5018087932" description="Beta-lactamase-related domain-containing protein" evidence="1">
    <location>
        <begin position="25"/>
        <end position="193"/>
    </location>
</feature>
<dbReference type="Proteomes" id="UP000277580">
    <property type="component" value="Unassembled WGS sequence"/>
</dbReference>
<sequence length="193" mass="20967">MIQLSHLLIVLFSLQLWCVCPAQAAASTSHHGPDNHHILKRSALNLQRPTRPSNPTAAATYDKYNVRSDDSWWCGLGAVGSPAEYHPDSIYPVNHLFTAAAVSKTMAMVVGLGRGNFRKYPGNFMNRDPAGKTLLPDIVLSPGFTLKYFPILHDGSKWAPVSLDKGLLRGILSVRRTDVVGCAEIEGCEPGCG</sequence>
<accession>A0A3N4KM27</accession>
<keyword evidence="3" id="KW-1185">Reference proteome</keyword>
<protein>
    <recommendedName>
        <fullName evidence="4">Beta-lactamase-related domain-containing protein</fullName>
    </recommendedName>
</protein>
<dbReference type="OrthoDB" id="10339248at2759"/>
<name>A0A3N4KM27_9PEZI</name>
<proteinExistence type="predicted"/>
<dbReference type="EMBL" id="ML119135">
    <property type="protein sequence ID" value="RPB11550.1"/>
    <property type="molecule type" value="Genomic_DNA"/>
</dbReference>
<dbReference type="InParanoid" id="A0A3N4KM27"/>
<dbReference type="AlphaFoldDB" id="A0A3N4KM27"/>
<evidence type="ECO:0000313" key="2">
    <source>
        <dbReference type="EMBL" id="RPB11550.1"/>
    </source>
</evidence>
<evidence type="ECO:0008006" key="4">
    <source>
        <dbReference type="Google" id="ProtNLM"/>
    </source>
</evidence>
<keyword evidence="1" id="KW-0732">Signal</keyword>
<feature type="signal peptide" evidence="1">
    <location>
        <begin position="1"/>
        <end position="24"/>
    </location>
</feature>
<reference evidence="2 3" key="1">
    <citation type="journal article" date="2018" name="Nat. Ecol. Evol.">
        <title>Pezizomycetes genomes reveal the molecular basis of ectomycorrhizal truffle lifestyle.</title>
        <authorList>
            <person name="Murat C."/>
            <person name="Payen T."/>
            <person name="Noel B."/>
            <person name="Kuo A."/>
            <person name="Morin E."/>
            <person name="Chen J."/>
            <person name="Kohler A."/>
            <person name="Krizsan K."/>
            <person name="Balestrini R."/>
            <person name="Da Silva C."/>
            <person name="Montanini B."/>
            <person name="Hainaut M."/>
            <person name="Levati E."/>
            <person name="Barry K.W."/>
            <person name="Belfiori B."/>
            <person name="Cichocki N."/>
            <person name="Clum A."/>
            <person name="Dockter R.B."/>
            <person name="Fauchery L."/>
            <person name="Guy J."/>
            <person name="Iotti M."/>
            <person name="Le Tacon F."/>
            <person name="Lindquist E.A."/>
            <person name="Lipzen A."/>
            <person name="Malagnac F."/>
            <person name="Mello A."/>
            <person name="Molinier V."/>
            <person name="Miyauchi S."/>
            <person name="Poulain J."/>
            <person name="Riccioni C."/>
            <person name="Rubini A."/>
            <person name="Sitrit Y."/>
            <person name="Splivallo R."/>
            <person name="Traeger S."/>
            <person name="Wang M."/>
            <person name="Zifcakova L."/>
            <person name="Wipf D."/>
            <person name="Zambonelli A."/>
            <person name="Paolocci F."/>
            <person name="Nowrousian M."/>
            <person name="Ottonello S."/>
            <person name="Baldrian P."/>
            <person name="Spatafora J.W."/>
            <person name="Henrissat B."/>
            <person name="Nagy L.G."/>
            <person name="Aury J.M."/>
            <person name="Wincker P."/>
            <person name="Grigoriev I.V."/>
            <person name="Bonfante P."/>
            <person name="Martin F.M."/>
        </authorList>
    </citation>
    <scope>NUCLEOTIDE SEQUENCE [LARGE SCALE GENOMIC DNA]</scope>
    <source>
        <strain evidence="2 3">CCBAS932</strain>
    </source>
</reference>
<organism evidence="2 3">
    <name type="scientific">Morchella conica CCBAS932</name>
    <dbReference type="NCBI Taxonomy" id="1392247"/>
    <lineage>
        <taxon>Eukaryota</taxon>
        <taxon>Fungi</taxon>
        <taxon>Dikarya</taxon>
        <taxon>Ascomycota</taxon>
        <taxon>Pezizomycotina</taxon>
        <taxon>Pezizomycetes</taxon>
        <taxon>Pezizales</taxon>
        <taxon>Morchellaceae</taxon>
        <taxon>Morchella</taxon>
    </lineage>
</organism>
<gene>
    <name evidence="2" type="ORF">P167DRAFT_218324</name>
</gene>